<dbReference type="InterPro" id="IPR025194">
    <property type="entry name" value="RodZ-like_C"/>
</dbReference>
<feature type="compositionally biased region" description="Polar residues" evidence="1">
    <location>
        <begin position="158"/>
        <end position="167"/>
    </location>
</feature>
<organism evidence="3 4">
    <name type="scientific">Limnohabitans radicicola</name>
    <dbReference type="NCBI Taxonomy" id="2771427"/>
    <lineage>
        <taxon>Bacteria</taxon>
        <taxon>Pseudomonadati</taxon>
        <taxon>Pseudomonadota</taxon>
        <taxon>Betaproteobacteria</taxon>
        <taxon>Burkholderiales</taxon>
        <taxon>Comamonadaceae</taxon>
        <taxon>Limnohabitans</taxon>
    </lineage>
</organism>
<comment type="caution">
    <text evidence="3">The sequence shown here is derived from an EMBL/GenBank/DDBJ whole genome shotgun (WGS) entry which is preliminary data.</text>
</comment>
<proteinExistence type="predicted"/>
<sequence>MPSSPAPEMLLTHEDTSDSPSPKPSAGQLLKKARQAKGVHLAVLAVTLKVPVRQLEALEADQYDAFKGGTTFLRAITSSMCRHLGIDAAPVLALLPSAVSSMGAARPALEPELGLQRVSLRPRGARSARPVLILALLMLLGTAAFLWLPSPEAWWPAGSQSDSSATQVEEAAVPLGQASNPESSEEAASAASAVQPDTLPAASAAVPPAPSALASGLSMPATSPAVASANTAPTPPAVSAKPAVLRLEASADTWVEVRDAKGQATGRLLKATESMEIQQPVPYSVVIGRAAAVKATLRGQPFDLKPHAPQSVARFEVKE</sequence>
<dbReference type="Gene3D" id="1.10.260.40">
    <property type="entry name" value="lambda repressor-like DNA-binding domains"/>
    <property type="match status" value="1"/>
</dbReference>
<feature type="compositionally biased region" description="Low complexity" evidence="1">
    <location>
        <begin position="186"/>
        <end position="221"/>
    </location>
</feature>
<dbReference type="PANTHER" id="PTHR34475">
    <property type="match status" value="1"/>
</dbReference>
<dbReference type="InterPro" id="IPR050400">
    <property type="entry name" value="Bact_Cytoskel_RodZ"/>
</dbReference>
<feature type="region of interest" description="Disordered" evidence="1">
    <location>
        <begin position="158"/>
        <end position="238"/>
    </location>
</feature>
<feature type="domain" description="Cytoskeleton protein RodZ-like C-terminal" evidence="2">
    <location>
        <begin position="246"/>
        <end position="316"/>
    </location>
</feature>
<evidence type="ECO:0000313" key="4">
    <source>
        <dbReference type="Proteomes" id="UP000647424"/>
    </source>
</evidence>
<protein>
    <submittedName>
        <fullName evidence="3">Helix-turn-helix domain-containing protein</fullName>
    </submittedName>
</protein>
<feature type="region of interest" description="Disordered" evidence="1">
    <location>
        <begin position="1"/>
        <end position="30"/>
    </location>
</feature>
<accession>A0A927IMH0</accession>
<dbReference type="EMBL" id="JACYFT010000002">
    <property type="protein sequence ID" value="MBD8050992.1"/>
    <property type="molecule type" value="Genomic_DNA"/>
</dbReference>
<dbReference type="PANTHER" id="PTHR34475:SF1">
    <property type="entry name" value="CYTOSKELETON PROTEIN RODZ"/>
    <property type="match status" value="1"/>
</dbReference>
<gene>
    <name evidence="3" type="ORF">IC609_10580</name>
</gene>
<dbReference type="Pfam" id="PF13464">
    <property type="entry name" value="RodZ_C"/>
    <property type="match status" value="1"/>
</dbReference>
<dbReference type="InterPro" id="IPR010982">
    <property type="entry name" value="Lambda_DNA-bd_dom_sf"/>
</dbReference>
<dbReference type="AlphaFoldDB" id="A0A927IMH0"/>
<evidence type="ECO:0000259" key="2">
    <source>
        <dbReference type="Pfam" id="PF13464"/>
    </source>
</evidence>
<evidence type="ECO:0000313" key="3">
    <source>
        <dbReference type="EMBL" id="MBD8050992.1"/>
    </source>
</evidence>
<dbReference type="GO" id="GO:0003677">
    <property type="term" value="F:DNA binding"/>
    <property type="evidence" value="ECO:0007669"/>
    <property type="project" value="InterPro"/>
</dbReference>
<reference evidence="3" key="1">
    <citation type="submission" date="2020-09" db="EMBL/GenBank/DDBJ databases">
        <title>Genome seq and assembly of Limnohabitants sp.</title>
        <authorList>
            <person name="Chhetri G."/>
        </authorList>
    </citation>
    <scope>NUCLEOTIDE SEQUENCE</scope>
    <source>
        <strain evidence="3">JUR4</strain>
    </source>
</reference>
<evidence type="ECO:0000256" key="1">
    <source>
        <dbReference type="SAM" id="MobiDB-lite"/>
    </source>
</evidence>
<dbReference type="Proteomes" id="UP000647424">
    <property type="component" value="Unassembled WGS sequence"/>
</dbReference>
<dbReference type="Pfam" id="PF13413">
    <property type="entry name" value="HTH_25"/>
    <property type="match status" value="1"/>
</dbReference>
<keyword evidence="4" id="KW-1185">Reference proteome</keyword>
<dbReference type="RefSeq" id="WP_191819457.1">
    <property type="nucleotide sequence ID" value="NZ_JACYFT010000002.1"/>
</dbReference>
<name>A0A927IMH0_9BURK</name>